<accession>A0A0E9U4A8</accession>
<name>A0A0E9U4A8_ANGAN</name>
<reference evidence="1" key="2">
    <citation type="journal article" date="2015" name="Fish Shellfish Immunol.">
        <title>Early steps in the European eel (Anguilla anguilla)-Vibrio vulnificus interaction in the gills: Role of the RtxA13 toxin.</title>
        <authorList>
            <person name="Callol A."/>
            <person name="Pajuelo D."/>
            <person name="Ebbesson L."/>
            <person name="Teles M."/>
            <person name="MacKenzie S."/>
            <person name="Amaro C."/>
        </authorList>
    </citation>
    <scope>NUCLEOTIDE SEQUENCE</scope>
</reference>
<sequence>MTESVSNNGKIYFPFSVTQGDEINTSGYEYEYVFSKY</sequence>
<evidence type="ECO:0000313" key="1">
    <source>
        <dbReference type="EMBL" id="JAH60661.1"/>
    </source>
</evidence>
<dbReference type="EMBL" id="GBXM01047916">
    <property type="protein sequence ID" value="JAH60661.1"/>
    <property type="molecule type" value="Transcribed_RNA"/>
</dbReference>
<proteinExistence type="predicted"/>
<protein>
    <submittedName>
        <fullName evidence="1">Uncharacterized protein</fullName>
    </submittedName>
</protein>
<dbReference type="AlphaFoldDB" id="A0A0E9U4A8"/>
<reference evidence="1" key="1">
    <citation type="submission" date="2014-11" db="EMBL/GenBank/DDBJ databases">
        <authorList>
            <person name="Amaro Gonzalez C."/>
        </authorList>
    </citation>
    <scope>NUCLEOTIDE SEQUENCE</scope>
</reference>
<organism evidence="1">
    <name type="scientific">Anguilla anguilla</name>
    <name type="common">European freshwater eel</name>
    <name type="synonym">Muraena anguilla</name>
    <dbReference type="NCBI Taxonomy" id="7936"/>
    <lineage>
        <taxon>Eukaryota</taxon>
        <taxon>Metazoa</taxon>
        <taxon>Chordata</taxon>
        <taxon>Craniata</taxon>
        <taxon>Vertebrata</taxon>
        <taxon>Euteleostomi</taxon>
        <taxon>Actinopterygii</taxon>
        <taxon>Neopterygii</taxon>
        <taxon>Teleostei</taxon>
        <taxon>Anguilliformes</taxon>
        <taxon>Anguillidae</taxon>
        <taxon>Anguilla</taxon>
    </lineage>
</organism>